<evidence type="ECO:0000313" key="2">
    <source>
        <dbReference type="EMBL" id="MED6109365.1"/>
    </source>
</evidence>
<dbReference type="Proteomes" id="UP001341840">
    <property type="component" value="Unassembled WGS sequence"/>
</dbReference>
<reference evidence="2 3" key="1">
    <citation type="journal article" date="2023" name="Plants (Basel)">
        <title>Bridging the Gap: Combining Genomics and Transcriptomics Approaches to Understand Stylosanthes scabra, an Orphan Legume from the Brazilian Caatinga.</title>
        <authorList>
            <person name="Ferreira-Neto J.R.C."/>
            <person name="da Silva M.D."/>
            <person name="Binneck E."/>
            <person name="de Melo N.F."/>
            <person name="da Silva R.H."/>
            <person name="de Melo A.L.T.M."/>
            <person name="Pandolfi V."/>
            <person name="Bustamante F.O."/>
            <person name="Brasileiro-Vidal A.C."/>
            <person name="Benko-Iseppon A.M."/>
        </authorList>
    </citation>
    <scope>NUCLEOTIDE SEQUENCE [LARGE SCALE GENOMIC DNA]</scope>
    <source>
        <tissue evidence="2">Leaves</tissue>
    </source>
</reference>
<feature type="region of interest" description="Disordered" evidence="1">
    <location>
        <begin position="28"/>
        <end position="53"/>
    </location>
</feature>
<organism evidence="2 3">
    <name type="scientific">Stylosanthes scabra</name>
    <dbReference type="NCBI Taxonomy" id="79078"/>
    <lineage>
        <taxon>Eukaryota</taxon>
        <taxon>Viridiplantae</taxon>
        <taxon>Streptophyta</taxon>
        <taxon>Embryophyta</taxon>
        <taxon>Tracheophyta</taxon>
        <taxon>Spermatophyta</taxon>
        <taxon>Magnoliopsida</taxon>
        <taxon>eudicotyledons</taxon>
        <taxon>Gunneridae</taxon>
        <taxon>Pentapetalae</taxon>
        <taxon>rosids</taxon>
        <taxon>fabids</taxon>
        <taxon>Fabales</taxon>
        <taxon>Fabaceae</taxon>
        <taxon>Papilionoideae</taxon>
        <taxon>50 kb inversion clade</taxon>
        <taxon>dalbergioids sensu lato</taxon>
        <taxon>Dalbergieae</taxon>
        <taxon>Pterocarpus clade</taxon>
        <taxon>Stylosanthes</taxon>
    </lineage>
</organism>
<proteinExistence type="predicted"/>
<gene>
    <name evidence="2" type="ORF">PIB30_032845</name>
</gene>
<evidence type="ECO:0000313" key="3">
    <source>
        <dbReference type="Proteomes" id="UP001341840"/>
    </source>
</evidence>
<comment type="caution">
    <text evidence="2">The sequence shown here is derived from an EMBL/GenBank/DDBJ whole genome shotgun (WGS) entry which is preliminary data.</text>
</comment>
<dbReference type="EMBL" id="JASCZI010000146">
    <property type="protein sequence ID" value="MED6109365.1"/>
    <property type="molecule type" value="Genomic_DNA"/>
</dbReference>
<protein>
    <submittedName>
        <fullName evidence="2">Uncharacterized protein</fullName>
    </submittedName>
</protein>
<sequence length="187" mass="21774">MIVKEAQVRRNMVKGWEDMSKKWVRKTNDVQPKMEPQKIEKRKIPKAPKEQTKTKREVEVMVAKKQRELLDRSILTESFEPIRFGSVVERWDKLEEQYGKIEFRDLGPRKCILSMDTIELWGKALSDAIFLEIFDEEFSGEVLTRQVHPDYTESEHTVVENSVSNSMASIHGDHAKSQEAEVLPDEG</sequence>
<keyword evidence="3" id="KW-1185">Reference proteome</keyword>
<name>A0ABU6QCG0_9FABA</name>
<accession>A0ABU6QCG0</accession>
<evidence type="ECO:0000256" key="1">
    <source>
        <dbReference type="SAM" id="MobiDB-lite"/>
    </source>
</evidence>